<evidence type="ECO:0000256" key="1">
    <source>
        <dbReference type="SAM" id="MobiDB-lite"/>
    </source>
</evidence>
<dbReference type="InterPro" id="IPR034660">
    <property type="entry name" value="DinB/YfiT-like"/>
</dbReference>
<dbReference type="RefSeq" id="WP_328954691.1">
    <property type="nucleotide sequence ID" value="NZ_CP108110.1"/>
</dbReference>
<dbReference type="SUPFAM" id="SSF109854">
    <property type="entry name" value="DinB/YfiT-like putative metalloenzymes"/>
    <property type="match status" value="1"/>
</dbReference>
<feature type="compositionally biased region" description="Basic and acidic residues" evidence="1">
    <location>
        <begin position="92"/>
        <end position="102"/>
    </location>
</feature>
<accession>A0ABZ1U0R1</accession>
<keyword evidence="4" id="KW-1185">Reference proteome</keyword>
<proteinExistence type="predicted"/>
<evidence type="ECO:0000259" key="2">
    <source>
        <dbReference type="Pfam" id="PF11716"/>
    </source>
</evidence>
<dbReference type="InterPro" id="IPR024344">
    <property type="entry name" value="MDMPI_metal-binding"/>
</dbReference>
<dbReference type="EMBL" id="CP108110">
    <property type="protein sequence ID" value="WUQ83746.1"/>
    <property type="molecule type" value="Genomic_DNA"/>
</dbReference>
<evidence type="ECO:0000313" key="3">
    <source>
        <dbReference type="EMBL" id="WUQ83746.1"/>
    </source>
</evidence>
<dbReference type="Pfam" id="PF11716">
    <property type="entry name" value="MDMPI_N"/>
    <property type="match status" value="1"/>
</dbReference>
<dbReference type="Proteomes" id="UP001432222">
    <property type="component" value="Chromosome"/>
</dbReference>
<dbReference type="NCBIfam" id="TIGR03083">
    <property type="entry name" value="maleylpyruvate isomerase family mycothiol-dependent enzyme"/>
    <property type="match status" value="1"/>
</dbReference>
<organism evidence="3 4">
    <name type="scientific">Kitasatospora purpeofusca</name>
    <dbReference type="NCBI Taxonomy" id="67352"/>
    <lineage>
        <taxon>Bacteria</taxon>
        <taxon>Bacillati</taxon>
        <taxon>Actinomycetota</taxon>
        <taxon>Actinomycetes</taxon>
        <taxon>Kitasatosporales</taxon>
        <taxon>Streptomycetaceae</taxon>
        <taxon>Kitasatospora</taxon>
    </lineage>
</organism>
<reference evidence="3" key="1">
    <citation type="submission" date="2022-10" db="EMBL/GenBank/DDBJ databases">
        <title>The complete genomes of actinobacterial strains from the NBC collection.</title>
        <authorList>
            <person name="Joergensen T.S."/>
            <person name="Alvarez Arevalo M."/>
            <person name="Sterndorff E.B."/>
            <person name="Faurdal D."/>
            <person name="Vuksanovic O."/>
            <person name="Mourched A.-S."/>
            <person name="Charusanti P."/>
            <person name="Shaw S."/>
            <person name="Blin K."/>
            <person name="Weber T."/>
        </authorList>
    </citation>
    <scope>NUCLEOTIDE SEQUENCE</scope>
    <source>
        <strain evidence="3">NBC_00222</strain>
    </source>
</reference>
<feature type="domain" description="Mycothiol-dependent maleylpyruvate isomerase metal-binding" evidence="2">
    <location>
        <begin position="29"/>
        <end position="164"/>
    </location>
</feature>
<dbReference type="GO" id="GO:0016853">
    <property type="term" value="F:isomerase activity"/>
    <property type="evidence" value="ECO:0007669"/>
    <property type="project" value="UniProtKB-KW"/>
</dbReference>
<feature type="region of interest" description="Disordered" evidence="1">
    <location>
        <begin position="83"/>
        <end position="105"/>
    </location>
</feature>
<keyword evidence="3" id="KW-0413">Isomerase</keyword>
<dbReference type="Gene3D" id="1.20.120.450">
    <property type="entry name" value="dinb family like domain"/>
    <property type="match status" value="1"/>
</dbReference>
<dbReference type="InterPro" id="IPR036527">
    <property type="entry name" value="SCP2_sterol-bd_dom_sf"/>
</dbReference>
<gene>
    <name evidence="3" type="ORF">OHA16_12655</name>
</gene>
<dbReference type="SUPFAM" id="SSF55718">
    <property type="entry name" value="SCP-like"/>
    <property type="match status" value="1"/>
</dbReference>
<dbReference type="InterPro" id="IPR017517">
    <property type="entry name" value="Maleyloyr_isom"/>
</dbReference>
<evidence type="ECO:0000313" key="4">
    <source>
        <dbReference type="Proteomes" id="UP001432222"/>
    </source>
</evidence>
<protein>
    <submittedName>
        <fullName evidence="3">Maleylpyruvate isomerase family mycothiol-dependent enzyme</fullName>
    </submittedName>
</protein>
<sequence length="257" mass="26842">MTDPQTDSRTDPATASLSAVAARRLAGVEESTRLLLRTVAGIGAEAVAGPSALPGWTRGHVLAHLARNADSLVNLLDGARTGTDIPQYSSEQARDRDIEEGAPRPAQEQLADLRASGARFGTAAALLPDGAWAAEVKHRSGAVFPAAEIPWKRLAEVEYHHVDLDAGYTPAHWPEEFATAEFRRLAEKLAGPAGAGLPAVELLAEDTAERAVIGAGTPALTVEGPVRALLAWLSGRADGSGLRRTPGTDLPVLPPLG</sequence>
<name>A0ABZ1U0R1_9ACTN</name>